<dbReference type="Pfam" id="PF04072">
    <property type="entry name" value="LCM"/>
    <property type="match status" value="1"/>
</dbReference>
<organism evidence="3 4">
    <name type="scientific">Mycolicibacillus koreensis</name>
    <dbReference type="NCBI Taxonomy" id="1069220"/>
    <lineage>
        <taxon>Bacteria</taxon>
        <taxon>Bacillati</taxon>
        <taxon>Actinomycetota</taxon>
        <taxon>Actinomycetes</taxon>
        <taxon>Mycobacteriales</taxon>
        <taxon>Mycobacteriaceae</taxon>
        <taxon>Mycolicibacillus</taxon>
    </lineage>
</organism>
<dbReference type="Gene3D" id="3.40.50.150">
    <property type="entry name" value="Vaccinia Virus protein VP39"/>
    <property type="match status" value="1"/>
</dbReference>
<keyword evidence="4" id="KW-1185">Reference proteome</keyword>
<reference evidence="3 4" key="1">
    <citation type="submission" date="2017-04" db="EMBL/GenBank/DDBJ databases">
        <title>The new phylogeny of genus Mycobacterium.</title>
        <authorList>
            <person name="Tortoli E."/>
            <person name="Trovato A."/>
            <person name="Cirillo D.M."/>
        </authorList>
    </citation>
    <scope>NUCLEOTIDE SEQUENCE [LARGE SCALE GENOMIC DNA]</scope>
    <source>
        <strain evidence="3 4">KCTC 19819</strain>
    </source>
</reference>
<sequence length="281" mass="31059">MTAAKHTATLTGVSETALLTLNSRAREARRPDAVLDDPMAIALADAIDFDYAKFGNTRQDMALRARAFDSHTARYLREHPSATVVALAEGLQTSFWRLDAEIADPQFRWLTVDLPPVIELRTRLLPASPRITTAAQSALDYSWMDRVDPDDGVFITAEGLLMYLQPEQALELIAACAARFPGAQMLFDLPPMWLAALTRRGLKPSPRYRIPEMPFSRSPSQLARLVDTVPGVSAVHDLRLPPGRGLMFNTILGFSYQVPLLDWLRGALTLLEFGPSNADAT</sequence>
<comment type="caution">
    <text evidence="3">The sequence shown here is derived from an EMBL/GenBank/DDBJ whole genome shotgun (WGS) entry which is preliminary data.</text>
</comment>
<dbReference type="Proteomes" id="UP000193577">
    <property type="component" value="Unassembled WGS sequence"/>
</dbReference>
<evidence type="ECO:0000313" key="3">
    <source>
        <dbReference type="EMBL" id="OSC33016.1"/>
    </source>
</evidence>
<evidence type="ECO:0000256" key="2">
    <source>
        <dbReference type="ARBA" id="ARBA00022679"/>
    </source>
</evidence>
<dbReference type="AlphaFoldDB" id="A0AA91PD78"/>
<dbReference type="GO" id="GO:0008168">
    <property type="term" value="F:methyltransferase activity"/>
    <property type="evidence" value="ECO:0007669"/>
    <property type="project" value="UniProtKB-KW"/>
</dbReference>
<accession>A0AA91PD78</accession>
<evidence type="ECO:0000256" key="1">
    <source>
        <dbReference type="ARBA" id="ARBA00022603"/>
    </source>
</evidence>
<dbReference type="GO" id="GO:0032259">
    <property type="term" value="P:methylation"/>
    <property type="evidence" value="ECO:0007669"/>
    <property type="project" value="UniProtKB-KW"/>
</dbReference>
<evidence type="ECO:0000313" key="4">
    <source>
        <dbReference type="Proteomes" id="UP000193577"/>
    </source>
</evidence>
<gene>
    <name evidence="3" type="ORF">B8W67_13150</name>
</gene>
<dbReference type="EMBL" id="NCXO01000029">
    <property type="protein sequence ID" value="OSC33016.1"/>
    <property type="molecule type" value="Genomic_DNA"/>
</dbReference>
<keyword evidence="1 3" id="KW-0489">Methyltransferase</keyword>
<dbReference type="InterPro" id="IPR029063">
    <property type="entry name" value="SAM-dependent_MTases_sf"/>
</dbReference>
<dbReference type="SUPFAM" id="SSF53335">
    <property type="entry name" value="S-adenosyl-L-methionine-dependent methyltransferases"/>
    <property type="match status" value="1"/>
</dbReference>
<dbReference type="PANTHER" id="PTHR43619">
    <property type="entry name" value="S-ADENOSYL-L-METHIONINE-DEPENDENT METHYLTRANSFERASE YKTD-RELATED"/>
    <property type="match status" value="1"/>
</dbReference>
<dbReference type="PANTHER" id="PTHR43619:SF2">
    <property type="entry name" value="S-ADENOSYL-L-METHIONINE-DEPENDENT METHYLTRANSFERASES SUPERFAMILY PROTEIN"/>
    <property type="match status" value="1"/>
</dbReference>
<name>A0AA91PD78_9MYCO</name>
<dbReference type="InterPro" id="IPR016874">
    <property type="entry name" value="TcmP-like"/>
</dbReference>
<dbReference type="PIRSF" id="PIRSF028177">
    <property type="entry name" value="Polyketide_synth_Omtfrase_TcmP"/>
    <property type="match status" value="1"/>
</dbReference>
<keyword evidence="2" id="KW-0808">Transferase</keyword>
<dbReference type="InterPro" id="IPR007213">
    <property type="entry name" value="Ppm1/Ppm2/Tcmp"/>
</dbReference>
<proteinExistence type="predicted"/>
<protein>
    <submittedName>
        <fullName evidence="3">Methyltransferase</fullName>
    </submittedName>
</protein>